<comment type="caution">
    <text evidence="1">The sequence shown here is derived from an EMBL/GenBank/DDBJ whole genome shotgun (WGS) entry which is preliminary data.</text>
</comment>
<proteinExistence type="predicted"/>
<dbReference type="RefSeq" id="WP_220335896.1">
    <property type="nucleotide sequence ID" value="NZ_JAEUAK010000007.1"/>
</dbReference>
<protein>
    <recommendedName>
        <fullName evidence="3">DUF768 domain-containing protein</fullName>
    </recommendedName>
</protein>
<evidence type="ECO:0000313" key="1">
    <source>
        <dbReference type="EMBL" id="MBW9054535.1"/>
    </source>
</evidence>
<gene>
    <name evidence="1" type="ORF">JNB85_19205</name>
</gene>
<organism evidence="1 2">
    <name type="scientific">Rhizobium mesosinicum</name>
    <dbReference type="NCBI Taxonomy" id="335017"/>
    <lineage>
        <taxon>Bacteria</taxon>
        <taxon>Pseudomonadati</taxon>
        <taxon>Pseudomonadota</taxon>
        <taxon>Alphaproteobacteria</taxon>
        <taxon>Hyphomicrobiales</taxon>
        <taxon>Rhizobiaceae</taxon>
        <taxon>Rhizobium/Agrobacterium group</taxon>
        <taxon>Rhizobium</taxon>
    </lineage>
</organism>
<evidence type="ECO:0000313" key="2">
    <source>
        <dbReference type="Proteomes" id="UP000717752"/>
    </source>
</evidence>
<sequence>MSKTDWPKEPITDEIMQTLDRILRDWCAETGVSPDSAEAQSKAKTLVDWFEFGVRGEDDLARVIRDDIQLPDASTDLGGPEGRTT</sequence>
<dbReference type="Proteomes" id="UP000717752">
    <property type="component" value="Unassembled WGS sequence"/>
</dbReference>
<reference evidence="1 2" key="1">
    <citation type="journal article" date="2021" name="MBio">
        <title>Poor Competitiveness of Bradyrhizobium in Pigeon Pea Root Colonization in Indian Soils.</title>
        <authorList>
            <person name="Chalasani D."/>
            <person name="Basu A."/>
            <person name="Pullabhotla S.V.S.R.N."/>
            <person name="Jorrin B."/>
            <person name="Neal A.L."/>
            <person name="Poole P.S."/>
            <person name="Podile A.R."/>
            <person name="Tkacz A."/>
        </authorList>
    </citation>
    <scope>NUCLEOTIDE SEQUENCE [LARGE SCALE GENOMIC DNA]</scope>
    <source>
        <strain evidence="1 2">HU56</strain>
    </source>
</reference>
<dbReference type="EMBL" id="JAEUAK010000007">
    <property type="protein sequence ID" value="MBW9054535.1"/>
    <property type="molecule type" value="Genomic_DNA"/>
</dbReference>
<keyword evidence="2" id="KW-1185">Reference proteome</keyword>
<evidence type="ECO:0008006" key="3">
    <source>
        <dbReference type="Google" id="ProtNLM"/>
    </source>
</evidence>
<accession>A0ABS7GYU9</accession>
<name>A0ABS7GYU9_9HYPH</name>